<keyword evidence="2" id="KW-0808">Transferase</keyword>
<comment type="caution">
    <text evidence="2">The sequence shown here is derived from an EMBL/GenBank/DDBJ whole genome shotgun (WGS) entry which is preliminary data.</text>
</comment>
<gene>
    <name evidence="2" type="ORF">EV378_3516</name>
</gene>
<name>A0A4R1HXW2_PSEEN</name>
<keyword evidence="3" id="KW-1185">Reference proteome</keyword>
<keyword evidence="2" id="KW-0012">Acyltransferase</keyword>
<dbReference type="Pfam" id="PF01553">
    <property type="entry name" value="Acyltransferase"/>
    <property type="match status" value="1"/>
</dbReference>
<dbReference type="PANTHER" id="PTHR22753:SF14">
    <property type="entry name" value="MONOACYLGLYCEROL_DIACYLGLYCEROL O-ACYLTRANSFERASE"/>
    <property type="match status" value="1"/>
</dbReference>
<protein>
    <submittedName>
        <fullName evidence="2">Acyltransferase-like protein</fullName>
    </submittedName>
</protein>
<dbReference type="RefSeq" id="WP_243653519.1">
    <property type="nucleotide sequence ID" value="NZ_SMFZ01000001.1"/>
</dbReference>
<dbReference type="GO" id="GO:0016020">
    <property type="term" value="C:membrane"/>
    <property type="evidence" value="ECO:0007669"/>
    <property type="project" value="TreeGrafter"/>
</dbReference>
<evidence type="ECO:0000313" key="3">
    <source>
        <dbReference type="Proteomes" id="UP000295560"/>
    </source>
</evidence>
<dbReference type="Proteomes" id="UP000295560">
    <property type="component" value="Unassembled WGS sequence"/>
</dbReference>
<evidence type="ECO:0000259" key="1">
    <source>
        <dbReference type="Pfam" id="PF01553"/>
    </source>
</evidence>
<dbReference type="AlphaFoldDB" id="A0A4R1HXW2"/>
<dbReference type="SUPFAM" id="SSF69593">
    <property type="entry name" value="Glycerol-3-phosphate (1)-acyltransferase"/>
    <property type="match status" value="1"/>
</dbReference>
<dbReference type="InterPro" id="IPR002123">
    <property type="entry name" value="Plipid/glycerol_acylTrfase"/>
</dbReference>
<accession>A0A4R1HXW2</accession>
<sequence>MSDEAQRASELSDAVLEAAAATAEGHSDGELGLPAAVVTALHLMRSVGIEFVRRYHRLDVSGERSLPDEPCLLVANHGFGGIVDLNVLALFATFDALEVDREVIVLTHQVAWTLQVGRFIEALGARPAGRETALAALREGKHVLVLPGGDVDAFKSWERRDEIVFDGRVGFARIAQEAGVPIVPLVTAGAGESLVVLSDGARLARAARLDKLLRLKALPVSISLPWGLNVGAVGMLPYVPLPTKLSTAVLPAVRSADGESAEALAGRVEAAMQDRLTALTRDRRYLLG</sequence>
<feature type="domain" description="Phospholipid/glycerol acyltransferase" evidence="1">
    <location>
        <begin position="58"/>
        <end position="186"/>
    </location>
</feature>
<dbReference type="PANTHER" id="PTHR22753">
    <property type="entry name" value="TRANSMEMBRANE PROTEIN 68"/>
    <property type="match status" value="1"/>
</dbReference>
<organism evidence="2 3">
    <name type="scientific">Pseudonocardia endophytica</name>
    <dbReference type="NCBI Taxonomy" id="401976"/>
    <lineage>
        <taxon>Bacteria</taxon>
        <taxon>Bacillati</taxon>
        <taxon>Actinomycetota</taxon>
        <taxon>Actinomycetes</taxon>
        <taxon>Pseudonocardiales</taxon>
        <taxon>Pseudonocardiaceae</taxon>
        <taxon>Pseudonocardia</taxon>
    </lineage>
</organism>
<dbReference type="EMBL" id="SMFZ01000001">
    <property type="protein sequence ID" value="TCK27644.1"/>
    <property type="molecule type" value="Genomic_DNA"/>
</dbReference>
<dbReference type="GO" id="GO:0016746">
    <property type="term" value="F:acyltransferase activity"/>
    <property type="evidence" value="ECO:0007669"/>
    <property type="project" value="UniProtKB-KW"/>
</dbReference>
<reference evidence="2 3" key="1">
    <citation type="submission" date="2019-03" db="EMBL/GenBank/DDBJ databases">
        <title>Sequencing the genomes of 1000 actinobacteria strains.</title>
        <authorList>
            <person name="Klenk H.-P."/>
        </authorList>
    </citation>
    <scope>NUCLEOTIDE SEQUENCE [LARGE SCALE GENOMIC DNA]</scope>
    <source>
        <strain evidence="2 3">DSM 44969</strain>
    </source>
</reference>
<proteinExistence type="predicted"/>
<evidence type="ECO:0000313" key="2">
    <source>
        <dbReference type="EMBL" id="TCK27644.1"/>
    </source>
</evidence>